<reference evidence="4" key="1">
    <citation type="submission" date="2021-09" db="EMBL/GenBank/DDBJ databases">
        <authorList>
            <consortium name="AG Swart"/>
            <person name="Singh M."/>
            <person name="Singh A."/>
            <person name="Seah K."/>
            <person name="Emmerich C."/>
        </authorList>
    </citation>
    <scope>NUCLEOTIDE SEQUENCE</scope>
    <source>
        <strain evidence="4">ATCC30299</strain>
    </source>
</reference>
<dbReference type="PANTHER" id="PTHR15288:SF0">
    <property type="entry name" value="UDENN DOMAIN-CONTAINING PROTEIN"/>
    <property type="match status" value="1"/>
</dbReference>
<feature type="domain" description="UDENN" evidence="3">
    <location>
        <begin position="154"/>
        <end position="599"/>
    </location>
</feature>
<keyword evidence="1" id="KW-0175">Coiled coil</keyword>
<proteinExistence type="predicted"/>
<evidence type="ECO:0000256" key="1">
    <source>
        <dbReference type="SAM" id="Coils"/>
    </source>
</evidence>
<evidence type="ECO:0000256" key="2">
    <source>
        <dbReference type="SAM" id="MobiDB-lite"/>
    </source>
</evidence>
<feature type="coiled-coil region" evidence="1">
    <location>
        <begin position="12"/>
        <end position="78"/>
    </location>
</feature>
<dbReference type="AlphaFoldDB" id="A0AAU9K009"/>
<organism evidence="4 5">
    <name type="scientific">Blepharisma stoltei</name>
    <dbReference type="NCBI Taxonomy" id="1481888"/>
    <lineage>
        <taxon>Eukaryota</taxon>
        <taxon>Sar</taxon>
        <taxon>Alveolata</taxon>
        <taxon>Ciliophora</taxon>
        <taxon>Postciliodesmatophora</taxon>
        <taxon>Heterotrichea</taxon>
        <taxon>Heterotrichida</taxon>
        <taxon>Blepharismidae</taxon>
        <taxon>Blepharisma</taxon>
    </lineage>
</organism>
<dbReference type="InterPro" id="IPR051942">
    <property type="entry name" value="DENN_domain_containing_2"/>
</dbReference>
<dbReference type="EMBL" id="CAJZBQ010000054">
    <property type="protein sequence ID" value="CAG9332371.1"/>
    <property type="molecule type" value="Genomic_DNA"/>
</dbReference>
<dbReference type="Pfam" id="PF02141">
    <property type="entry name" value="DENN"/>
    <property type="match status" value="1"/>
</dbReference>
<gene>
    <name evidence="4" type="ORF">BSTOLATCC_MIC55821</name>
</gene>
<dbReference type="PANTHER" id="PTHR15288">
    <property type="entry name" value="DENN DOMAIN-CONTAINING PROTEIN 2"/>
    <property type="match status" value="1"/>
</dbReference>
<dbReference type="PROSITE" id="PS50211">
    <property type="entry name" value="DENN"/>
    <property type="match status" value="1"/>
</dbReference>
<dbReference type="Gene3D" id="3.30.450.200">
    <property type="match status" value="1"/>
</dbReference>
<name>A0AAU9K009_9CILI</name>
<dbReference type="InterPro" id="IPR001194">
    <property type="entry name" value="cDENN_dom"/>
</dbReference>
<accession>A0AAU9K009</accession>
<evidence type="ECO:0000259" key="3">
    <source>
        <dbReference type="PROSITE" id="PS50211"/>
    </source>
</evidence>
<evidence type="ECO:0000313" key="4">
    <source>
        <dbReference type="EMBL" id="CAG9332371.1"/>
    </source>
</evidence>
<evidence type="ECO:0000313" key="5">
    <source>
        <dbReference type="Proteomes" id="UP001162131"/>
    </source>
</evidence>
<sequence>MDVNEMYWEFRYNALHGQYVQLKEEYHKLKEAYQQSLEANLKEFHTMKQIQEDNLLLKKQLEEANQKLQKTATNDKNTENFDDFAKTLCSKWPRIVNSIPLFSPQGGLSDRIEDTRPSSPDFSTEKVQSISGKTPQVNPDQSVAYDNIEPSMFEALFIVGPSKSQLGNAMAKPEILYEFGGSTIGLPIRRVIADFCFPTGIELRPIRHSGSESEFNNLIYGQTNSANGNNCYIFTLRSEGNVDGWVEYTDLPNSNREVIFCICMQIEDVAIEELSSVLWIVPKVLCIMSYIPIFELHFEVLKNLVMLKRLKNMENADNDMITHKLSQVEMSEEQIALMKTYSDCESVYPNLKLVIDIPSLNSINYCCAQDLSLIDIVWLCTPLFTSLKLQEVLWLLSALIQEKSVVFVSYNLGQLTSCVLGLQALLRPFKWPHLLIPLIPDSLRELLEAPVPLLAGLPGTAPASRRNMVNVIWVLLDEPNQIRRIQGPKLLIQEVHEPNEFYQSKELSNFASVFTQERVQFTPTPEQRNSCLEIAKFIKSYWLKILGLIHEDLTKNFDALQVHIIDSSPKGDHLFLNGLMQTQIFINSLEEKFVCFSVCIILNFSVWFVLTFW</sequence>
<feature type="compositionally biased region" description="Polar residues" evidence="2">
    <location>
        <begin position="117"/>
        <end position="140"/>
    </location>
</feature>
<keyword evidence="5" id="KW-1185">Reference proteome</keyword>
<dbReference type="Gene3D" id="3.40.50.11500">
    <property type="match status" value="1"/>
</dbReference>
<protein>
    <recommendedName>
        <fullName evidence="3">UDENN domain-containing protein</fullName>
    </recommendedName>
</protein>
<comment type="caution">
    <text evidence="4">The sequence shown here is derived from an EMBL/GenBank/DDBJ whole genome shotgun (WGS) entry which is preliminary data.</text>
</comment>
<dbReference type="InterPro" id="IPR043153">
    <property type="entry name" value="DENN_C"/>
</dbReference>
<dbReference type="InterPro" id="IPR037516">
    <property type="entry name" value="Tripartite_DENN"/>
</dbReference>
<feature type="region of interest" description="Disordered" evidence="2">
    <location>
        <begin position="114"/>
        <end position="140"/>
    </location>
</feature>
<dbReference type="SMART" id="SM00799">
    <property type="entry name" value="DENN"/>
    <property type="match status" value="1"/>
</dbReference>
<dbReference type="Proteomes" id="UP001162131">
    <property type="component" value="Unassembled WGS sequence"/>
</dbReference>